<keyword evidence="5" id="KW-0028">Amino-acid biosynthesis</keyword>
<protein>
    <submittedName>
        <fullName evidence="11">Histidinol-phosphate transaminase</fullName>
    </submittedName>
</protein>
<dbReference type="InterPro" id="IPR004838">
    <property type="entry name" value="NHTrfase_class1_PyrdxlP-BS"/>
</dbReference>
<evidence type="ECO:0000259" key="10">
    <source>
        <dbReference type="Pfam" id="PF00155"/>
    </source>
</evidence>
<name>A0A1F7JCD4_9BACT</name>
<evidence type="ECO:0000256" key="9">
    <source>
        <dbReference type="ARBA" id="ARBA00029440"/>
    </source>
</evidence>
<proteinExistence type="inferred from homology"/>
<evidence type="ECO:0000256" key="5">
    <source>
        <dbReference type="ARBA" id="ARBA00022605"/>
    </source>
</evidence>
<dbReference type="EMBL" id="MGAV01000021">
    <property type="protein sequence ID" value="OGK53278.1"/>
    <property type="molecule type" value="Genomic_DNA"/>
</dbReference>
<comment type="cofactor">
    <cofactor evidence="1">
        <name>pyridoxal 5'-phosphate</name>
        <dbReference type="ChEBI" id="CHEBI:597326"/>
    </cofactor>
</comment>
<evidence type="ECO:0000313" key="12">
    <source>
        <dbReference type="Proteomes" id="UP000177418"/>
    </source>
</evidence>
<evidence type="ECO:0000256" key="1">
    <source>
        <dbReference type="ARBA" id="ARBA00001933"/>
    </source>
</evidence>
<feature type="domain" description="Aminotransferase class I/classII large" evidence="10">
    <location>
        <begin position="27"/>
        <end position="351"/>
    </location>
</feature>
<sequence length="355" mass="40734">MKNNKYFSKIAEKIVPYQWEESLSDEVLRFDTNTVPFPPPNLQRFFKSLGNNCPINEYKDPSYKKLETLIAQYEKVQSDMITVTNSGDEALDILAKTFLDDDDTFLVTPPTYEIFSIQCELNKGRKVEVPLSGKLFNVNTNKIITTTNEQKVKLIFLCNPNNPTGTIISQSDIEKVVRCCSTIVVVDEAYREFYGNSSVTLLKKYDNLVILRSFSKFAGIAGARVGYLIANSFLSSKFHSIRFPMGVSYFSYKLAEWVLENDQQWMNQQIEMIKTERERLSNKLLVMGFYVLPSKANFLLVNIGARVKEIQDKLKKKGILIRDRSSKKYLTGCVRITVRSRKENDVLINALKKIV</sequence>
<evidence type="ECO:0000256" key="3">
    <source>
        <dbReference type="ARBA" id="ARBA00011738"/>
    </source>
</evidence>
<dbReference type="AlphaFoldDB" id="A0A1F7JCD4"/>
<dbReference type="InterPro" id="IPR004839">
    <property type="entry name" value="Aminotransferase_I/II_large"/>
</dbReference>
<dbReference type="Gene3D" id="3.90.1150.10">
    <property type="entry name" value="Aspartate Aminotransferase, domain 1"/>
    <property type="match status" value="1"/>
</dbReference>
<evidence type="ECO:0000256" key="8">
    <source>
        <dbReference type="ARBA" id="ARBA00023102"/>
    </source>
</evidence>
<dbReference type="NCBIfam" id="TIGR01141">
    <property type="entry name" value="hisC"/>
    <property type="match status" value="1"/>
</dbReference>
<dbReference type="InterPro" id="IPR015422">
    <property type="entry name" value="PyrdxlP-dep_Trfase_small"/>
</dbReference>
<evidence type="ECO:0000256" key="2">
    <source>
        <dbReference type="ARBA" id="ARBA00007970"/>
    </source>
</evidence>
<evidence type="ECO:0000313" key="11">
    <source>
        <dbReference type="EMBL" id="OGK53278.1"/>
    </source>
</evidence>
<dbReference type="Pfam" id="PF00155">
    <property type="entry name" value="Aminotran_1_2"/>
    <property type="match status" value="1"/>
</dbReference>
<dbReference type="InterPro" id="IPR015421">
    <property type="entry name" value="PyrdxlP-dep_Trfase_major"/>
</dbReference>
<dbReference type="InterPro" id="IPR005861">
    <property type="entry name" value="HisP_aminotrans"/>
</dbReference>
<evidence type="ECO:0000256" key="7">
    <source>
        <dbReference type="ARBA" id="ARBA00022898"/>
    </source>
</evidence>
<dbReference type="Proteomes" id="UP000177418">
    <property type="component" value="Unassembled WGS sequence"/>
</dbReference>
<accession>A0A1F7JCD4</accession>
<dbReference type="CDD" id="cd00609">
    <property type="entry name" value="AAT_like"/>
    <property type="match status" value="1"/>
</dbReference>
<dbReference type="PANTHER" id="PTHR42885:SF2">
    <property type="entry name" value="HISTIDINOL-PHOSPHATE AMINOTRANSFERASE"/>
    <property type="match status" value="1"/>
</dbReference>
<dbReference type="PANTHER" id="PTHR42885">
    <property type="entry name" value="HISTIDINOL-PHOSPHATE AMINOTRANSFERASE-RELATED"/>
    <property type="match status" value="1"/>
</dbReference>
<dbReference type="PROSITE" id="PS00105">
    <property type="entry name" value="AA_TRANSFER_CLASS_1"/>
    <property type="match status" value="1"/>
</dbReference>
<comment type="pathway">
    <text evidence="9">Amino-acid biosynthesis.</text>
</comment>
<keyword evidence="7" id="KW-0663">Pyridoxal phosphate</keyword>
<comment type="caution">
    <text evidence="11">The sequence shown here is derived from an EMBL/GenBank/DDBJ whole genome shotgun (WGS) entry which is preliminary data.</text>
</comment>
<dbReference type="GO" id="GO:0030170">
    <property type="term" value="F:pyridoxal phosphate binding"/>
    <property type="evidence" value="ECO:0007669"/>
    <property type="project" value="InterPro"/>
</dbReference>
<organism evidence="11 12">
    <name type="scientific">Candidatus Roizmanbacteria bacterium RIFCSPLOWO2_02_FULL_36_11</name>
    <dbReference type="NCBI Taxonomy" id="1802071"/>
    <lineage>
        <taxon>Bacteria</taxon>
        <taxon>Candidatus Roizmaniibacteriota</taxon>
    </lineage>
</organism>
<keyword evidence="6" id="KW-0808">Transferase</keyword>
<reference evidence="11 12" key="1">
    <citation type="journal article" date="2016" name="Nat. Commun.">
        <title>Thousands of microbial genomes shed light on interconnected biogeochemical processes in an aquifer system.</title>
        <authorList>
            <person name="Anantharaman K."/>
            <person name="Brown C.T."/>
            <person name="Hug L.A."/>
            <person name="Sharon I."/>
            <person name="Castelle C.J."/>
            <person name="Probst A.J."/>
            <person name="Thomas B.C."/>
            <person name="Singh A."/>
            <person name="Wilkins M.J."/>
            <person name="Karaoz U."/>
            <person name="Brodie E.L."/>
            <person name="Williams K.H."/>
            <person name="Hubbard S.S."/>
            <person name="Banfield J.F."/>
        </authorList>
    </citation>
    <scope>NUCLEOTIDE SEQUENCE [LARGE SCALE GENOMIC DNA]</scope>
</reference>
<comment type="similarity">
    <text evidence="2">Belongs to the class-II pyridoxal-phosphate-dependent aminotransferase family. Histidinol-phosphate aminotransferase subfamily.</text>
</comment>
<dbReference type="InterPro" id="IPR015424">
    <property type="entry name" value="PyrdxlP-dep_Trfase"/>
</dbReference>
<gene>
    <name evidence="11" type="ORF">A3H78_03150</name>
</gene>
<evidence type="ECO:0000256" key="6">
    <source>
        <dbReference type="ARBA" id="ARBA00022679"/>
    </source>
</evidence>
<comment type="subunit">
    <text evidence="3">Homodimer.</text>
</comment>
<keyword evidence="8" id="KW-0368">Histidine biosynthesis</keyword>
<evidence type="ECO:0000256" key="4">
    <source>
        <dbReference type="ARBA" id="ARBA00022576"/>
    </source>
</evidence>
<keyword evidence="4" id="KW-0032">Aminotransferase</keyword>
<dbReference type="Gene3D" id="3.40.640.10">
    <property type="entry name" value="Type I PLP-dependent aspartate aminotransferase-like (Major domain)"/>
    <property type="match status" value="1"/>
</dbReference>
<dbReference type="SUPFAM" id="SSF53383">
    <property type="entry name" value="PLP-dependent transferases"/>
    <property type="match status" value="1"/>
</dbReference>
<dbReference type="GO" id="GO:0000105">
    <property type="term" value="P:L-histidine biosynthetic process"/>
    <property type="evidence" value="ECO:0007669"/>
    <property type="project" value="UniProtKB-KW"/>
</dbReference>
<dbReference type="GO" id="GO:0004400">
    <property type="term" value="F:histidinol-phosphate transaminase activity"/>
    <property type="evidence" value="ECO:0007669"/>
    <property type="project" value="InterPro"/>
</dbReference>